<feature type="domain" description="MurNAc-LAA" evidence="2">
    <location>
        <begin position="208"/>
        <end position="316"/>
    </location>
</feature>
<evidence type="ECO:0000313" key="3">
    <source>
        <dbReference type="EMBL" id="MPM03013.1"/>
    </source>
</evidence>
<dbReference type="Pfam" id="PF01520">
    <property type="entry name" value="Amidase_3"/>
    <property type="match status" value="1"/>
</dbReference>
<dbReference type="Pfam" id="PF04122">
    <property type="entry name" value="CW_binding_2"/>
    <property type="match status" value="3"/>
</dbReference>
<dbReference type="InterPro" id="IPR051922">
    <property type="entry name" value="Bact_Sporulation_Assoc"/>
</dbReference>
<evidence type="ECO:0000256" key="1">
    <source>
        <dbReference type="SAM" id="Phobius"/>
    </source>
</evidence>
<evidence type="ECO:0000259" key="2">
    <source>
        <dbReference type="SMART" id="SM00646"/>
    </source>
</evidence>
<protein>
    <recommendedName>
        <fullName evidence="2">MurNAc-LAA domain-containing protein</fullName>
    </recommendedName>
</protein>
<dbReference type="CDD" id="cd02696">
    <property type="entry name" value="MurNAc-LAA"/>
    <property type="match status" value="1"/>
</dbReference>
<dbReference type="PANTHER" id="PTHR30032:SF8">
    <property type="entry name" value="GERMINATION-SPECIFIC N-ACETYLMURAMOYL-L-ALANINE AMIDASE"/>
    <property type="match status" value="1"/>
</dbReference>
<keyword evidence="1" id="KW-0812">Transmembrane</keyword>
<dbReference type="InterPro" id="IPR007253">
    <property type="entry name" value="Cell_wall-bd_2"/>
</dbReference>
<keyword evidence="1" id="KW-1133">Transmembrane helix</keyword>
<dbReference type="SUPFAM" id="SSF53187">
    <property type="entry name" value="Zn-dependent exopeptidases"/>
    <property type="match status" value="1"/>
</dbReference>
<accession>A0A644WKS5</accession>
<proteinExistence type="predicted"/>
<name>A0A644WKS5_9ZZZZ</name>
<dbReference type="InterPro" id="IPR002508">
    <property type="entry name" value="MurNAc-LAA_cat"/>
</dbReference>
<sequence length="631" mass="69127">MGVLKKRKFLKWILSSIILAFIINFTFPGLKTIVKAEESSSYKVEKMLKEIVSKYGEENIIFEDGIYLSIGETIDISKLNNYDGVSWKSENEDILKVDNNILTGFNEGTTFIVGNKESKYFIKEVFVSSQNSNVRALSSSISGLKSQYVVYIDPGHGGYDPGASGNGIIEKNIVLDLGLRVKAKLEAKGIKVIMSRTSDVFVSLEDRSKGANYVNPDIFVSIHINSAGAVSASGIETFYKKDIDKPLANKLQNKLINYTGAVNRGVKWEDFHVVRETRMPASLVECGFLSNVNEANNMKNWSYQEKLVNSIVDGSVEYLVENISLGENGTLLGSRIYGEDRYETSYEIFQRGWSNADYAILAYGSSYPDALCATPLAVKYNAPIILVDNVSLSSQPNVINLLKSKGVKNVFIVGGSGIIPTGVENELRSMGISNKRLGGLDRYETSVAIAREVGVLNGEIAVVQGLDFADGLSMASIAAKRKMPILLTEKNNLPSVVSNFMKENSISKSFVVGGNGVVSDSIYNTLPNPERLGGLDRYETNTAVFNRFKNEINLSSIYIASGLDFPDALSVSALAGKNNNFVLLTNTYAAEPVVRDLIVNNRKSIGEIFVLGSDRLIANNVLYGLGIDFVR</sequence>
<dbReference type="Gene3D" id="3.40.50.12090">
    <property type="match status" value="2"/>
</dbReference>
<gene>
    <name evidence="3" type="ORF">SDC9_49272</name>
</gene>
<dbReference type="PANTHER" id="PTHR30032">
    <property type="entry name" value="N-ACETYLMURAMOYL-L-ALANINE AMIDASE-RELATED"/>
    <property type="match status" value="1"/>
</dbReference>
<dbReference type="GO" id="GO:0009253">
    <property type="term" value="P:peptidoglycan catabolic process"/>
    <property type="evidence" value="ECO:0007669"/>
    <property type="project" value="InterPro"/>
</dbReference>
<feature type="transmembrane region" description="Helical" evidence="1">
    <location>
        <begin position="12"/>
        <end position="30"/>
    </location>
</feature>
<comment type="caution">
    <text evidence="3">The sequence shown here is derived from an EMBL/GenBank/DDBJ whole genome shotgun (WGS) entry which is preliminary data.</text>
</comment>
<dbReference type="GO" id="GO:0008745">
    <property type="term" value="F:N-acetylmuramoyl-L-alanine amidase activity"/>
    <property type="evidence" value="ECO:0007669"/>
    <property type="project" value="InterPro"/>
</dbReference>
<reference evidence="3" key="1">
    <citation type="submission" date="2019-08" db="EMBL/GenBank/DDBJ databases">
        <authorList>
            <person name="Kucharzyk K."/>
            <person name="Murdoch R.W."/>
            <person name="Higgins S."/>
            <person name="Loffler F."/>
        </authorList>
    </citation>
    <scope>NUCLEOTIDE SEQUENCE</scope>
</reference>
<keyword evidence="1" id="KW-0472">Membrane</keyword>
<dbReference type="SMART" id="SM00646">
    <property type="entry name" value="Ami_3"/>
    <property type="match status" value="1"/>
</dbReference>
<dbReference type="EMBL" id="VSSQ01000916">
    <property type="protein sequence ID" value="MPM03013.1"/>
    <property type="molecule type" value="Genomic_DNA"/>
</dbReference>
<dbReference type="AlphaFoldDB" id="A0A644WKS5"/>
<organism evidence="3">
    <name type="scientific">bioreactor metagenome</name>
    <dbReference type="NCBI Taxonomy" id="1076179"/>
    <lineage>
        <taxon>unclassified sequences</taxon>
        <taxon>metagenomes</taxon>
        <taxon>ecological metagenomes</taxon>
    </lineage>
</organism>
<dbReference type="Gene3D" id="3.40.630.40">
    <property type="entry name" value="Zn-dependent exopeptidases"/>
    <property type="match status" value="1"/>
</dbReference>